<evidence type="ECO:0000313" key="2">
    <source>
        <dbReference type="Proteomes" id="UP001359559"/>
    </source>
</evidence>
<name>A0AAN9K3P9_CLITE</name>
<accession>A0AAN9K3P9</accession>
<protein>
    <submittedName>
        <fullName evidence="1">Uncharacterized protein</fullName>
    </submittedName>
</protein>
<dbReference type="Proteomes" id="UP001359559">
    <property type="component" value="Unassembled WGS sequence"/>
</dbReference>
<proteinExistence type="predicted"/>
<reference evidence="1 2" key="1">
    <citation type="submission" date="2024-01" db="EMBL/GenBank/DDBJ databases">
        <title>The genomes of 5 underutilized Papilionoideae crops provide insights into root nodulation and disease resistance.</title>
        <authorList>
            <person name="Yuan L."/>
        </authorList>
    </citation>
    <scope>NUCLEOTIDE SEQUENCE [LARGE SCALE GENOMIC DNA]</scope>
    <source>
        <strain evidence="1">LY-2023</strain>
        <tissue evidence="1">Leaf</tissue>
    </source>
</reference>
<dbReference type="AlphaFoldDB" id="A0AAN9K3P9"/>
<evidence type="ECO:0000313" key="1">
    <source>
        <dbReference type="EMBL" id="KAK7310287.1"/>
    </source>
</evidence>
<gene>
    <name evidence="1" type="ORF">RJT34_07701</name>
</gene>
<organism evidence="1 2">
    <name type="scientific">Clitoria ternatea</name>
    <name type="common">Butterfly pea</name>
    <dbReference type="NCBI Taxonomy" id="43366"/>
    <lineage>
        <taxon>Eukaryota</taxon>
        <taxon>Viridiplantae</taxon>
        <taxon>Streptophyta</taxon>
        <taxon>Embryophyta</taxon>
        <taxon>Tracheophyta</taxon>
        <taxon>Spermatophyta</taxon>
        <taxon>Magnoliopsida</taxon>
        <taxon>eudicotyledons</taxon>
        <taxon>Gunneridae</taxon>
        <taxon>Pentapetalae</taxon>
        <taxon>rosids</taxon>
        <taxon>fabids</taxon>
        <taxon>Fabales</taxon>
        <taxon>Fabaceae</taxon>
        <taxon>Papilionoideae</taxon>
        <taxon>50 kb inversion clade</taxon>
        <taxon>NPAAA clade</taxon>
        <taxon>indigoferoid/millettioid clade</taxon>
        <taxon>Phaseoleae</taxon>
        <taxon>Clitoria</taxon>
    </lineage>
</organism>
<keyword evidence="2" id="KW-1185">Reference proteome</keyword>
<dbReference type="EMBL" id="JAYKXN010000002">
    <property type="protein sequence ID" value="KAK7310287.1"/>
    <property type="molecule type" value="Genomic_DNA"/>
</dbReference>
<comment type="caution">
    <text evidence="1">The sequence shown here is derived from an EMBL/GenBank/DDBJ whole genome shotgun (WGS) entry which is preliminary data.</text>
</comment>
<sequence>MVLGFSFKLKIVRRAQSIVFLLLCLQIRELISSFGNNLRFSPISVQVDVCICMSRRTSKRHDSLLFYSLLLEFLHGSTTYTLKLHKMVVINCTMVNSGQISTKALLDAS</sequence>